<protein>
    <submittedName>
        <fullName evidence="1">Uncharacterized protein</fullName>
    </submittedName>
</protein>
<evidence type="ECO:0000313" key="1">
    <source>
        <dbReference type="EMBL" id="GFC98578.1"/>
    </source>
</evidence>
<dbReference type="AlphaFoldDB" id="A0A699SMI5"/>
<organism evidence="1">
    <name type="scientific">Tanacetum cinerariifolium</name>
    <name type="common">Dalmatian daisy</name>
    <name type="synonym">Chrysanthemum cinerariifolium</name>
    <dbReference type="NCBI Taxonomy" id="118510"/>
    <lineage>
        <taxon>Eukaryota</taxon>
        <taxon>Viridiplantae</taxon>
        <taxon>Streptophyta</taxon>
        <taxon>Embryophyta</taxon>
        <taxon>Tracheophyta</taxon>
        <taxon>Spermatophyta</taxon>
        <taxon>Magnoliopsida</taxon>
        <taxon>eudicotyledons</taxon>
        <taxon>Gunneridae</taxon>
        <taxon>Pentapetalae</taxon>
        <taxon>asterids</taxon>
        <taxon>campanulids</taxon>
        <taxon>Asterales</taxon>
        <taxon>Asteraceae</taxon>
        <taxon>Asteroideae</taxon>
        <taxon>Anthemideae</taxon>
        <taxon>Anthemidinae</taxon>
        <taxon>Tanacetum</taxon>
    </lineage>
</organism>
<dbReference type="EMBL" id="BKCJ011172976">
    <property type="protein sequence ID" value="GFC98578.1"/>
    <property type="molecule type" value="Genomic_DNA"/>
</dbReference>
<reference evidence="1" key="1">
    <citation type="journal article" date="2019" name="Sci. Rep.">
        <title>Draft genome of Tanacetum cinerariifolium, the natural source of mosquito coil.</title>
        <authorList>
            <person name="Yamashiro T."/>
            <person name="Shiraishi A."/>
            <person name="Satake H."/>
            <person name="Nakayama K."/>
        </authorList>
    </citation>
    <scope>NUCLEOTIDE SEQUENCE</scope>
</reference>
<accession>A0A699SMI5</accession>
<feature type="non-terminal residue" evidence="1">
    <location>
        <position position="1"/>
    </location>
</feature>
<proteinExistence type="predicted"/>
<sequence length="65" mass="6853">VAVTAQNDHLAKWVVSSASMARSVGPRMTMIENTHANIQSDIASLKTDTSAIKAMMTGIFCASKG</sequence>
<gene>
    <name evidence="1" type="ORF">Tci_870548</name>
</gene>
<comment type="caution">
    <text evidence="1">The sequence shown here is derived from an EMBL/GenBank/DDBJ whole genome shotgun (WGS) entry which is preliminary data.</text>
</comment>
<name>A0A699SMI5_TANCI</name>